<dbReference type="OMA" id="VTTNWIN"/>
<evidence type="ECO:0000256" key="7">
    <source>
        <dbReference type="ARBA" id="ARBA00023310"/>
    </source>
</evidence>
<dbReference type="PANTHER" id="PTHR11910">
    <property type="entry name" value="ATP SYNTHASE DELTA CHAIN"/>
    <property type="match status" value="1"/>
</dbReference>
<accession>A0A4X2LJX3</accession>
<dbReference type="SUPFAM" id="SSF47928">
    <property type="entry name" value="N-terminal domain of the delta subunit of the F1F0-ATP synthase"/>
    <property type="match status" value="1"/>
</dbReference>
<comment type="similarity">
    <text evidence="2">Belongs to the ATPase delta chain family.</text>
</comment>
<dbReference type="Ensembl" id="ENSVURT00010024189.1">
    <property type="protein sequence ID" value="ENSVURP00010021247.1"/>
    <property type="gene ID" value="ENSVURG00010016243.1"/>
</dbReference>
<dbReference type="InterPro" id="IPR026015">
    <property type="entry name" value="ATP_synth_OSCP/delta_N_sf"/>
</dbReference>
<keyword evidence="6" id="KW-0472">Membrane</keyword>
<reference evidence="10" key="1">
    <citation type="submission" date="2018-12" db="EMBL/GenBank/DDBJ databases">
        <authorList>
            <person name="Yazar S."/>
        </authorList>
    </citation>
    <scope>NUCLEOTIDE SEQUENCE [LARGE SCALE GENOMIC DNA]</scope>
</reference>
<evidence type="ECO:0000256" key="6">
    <source>
        <dbReference type="ARBA" id="ARBA00023136"/>
    </source>
</evidence>
<evidence type="ECO:0000256" key="5">
    <source>
        <dbReference type="ARBA" id="ARBA00023065"/>
    </source>
</evidence>
<comment type="subcellular location">
    <subcellularLocation>
        <location evidence="1">Membrane</location>
    </subcellularLocation>
</comment>
<protein>
    <recommendedName>
        <fullName evidence="8">Oligomycin sensitivity conferral protein</fullName>
    </recommendedName>
</protein>
<keyword evidence="4" id="KW-0375">Hydrogen ion transport</keyword>
<evidence type="ECO:0000256" key="1">
    <source>
        <dbReference type="ARBA" id="ARBA00004370"/>
    </source>
</evidence>
<keyword evidence="3" id="KW-0813">Transport</keyword>
<dbReference type="GO" id="GO:0016020">
    <property type="term" value="C:membrane"/>
    <property type="evidence" value="ECO:0007669"/>
    <property type="project" value="UniProtKB-SubCell"/>
</dbReference>
<keyword evidence="5" id="KW-0406">Ion transport</keyword>
<evidence type="ECO:0000313" key="9">
    <source>
        <dbReference type="Ensembl" id="ENSVURP00010021247.1"/>
    </source>
</evidence>
<sequence>MAAPSVSGMLQQVRYFIISVSRQFAKLVRSPVQVYGLEDVVEKELLRATKDPKMIDSIMNPHIKCFIKIKTLSDIIAKEKLSPIMTNLIKLLAENGQLNNTPGVISAFSTTMSVHHGEQCSVTTVSTLDDTTLSELKTVLNSFLRRGQVLKMEVKTDPQDPSITGGMIVHIGEKYVDMSARTKIQKLSRIMKEAI</sequence>
<dbReference type="PRINTS" id="PR00125">
    <property type="entry name" value="ATPASEDELTA"/>
</dbReference>
<evidence type="ECO:0000256" key="3">
    <source>
        <dbReference type="ARBA" id="ARBA00022448"/>
    </source>
</evidence>
<proteinExistence type="inferred from homology"/>
<evidence type="ECO:0000313" key="10">
    <source>
        <dbReference type="Proteomes" id="UP000314987"/>
    </source>
</evidence>
<keyword evidence="10" id="KW-1185">Reference proteome</keyword>
<dbReference type="STRING" id="29139.ENSVURP00010021247"/>
<dbReference type="Ensembl" id="ENSVURT00010029893.1">
    <property type="protein sequence ID" value="ENSVURP00010026249.1"/>
    <property type="gene ID" value="ENSVURG00010020103.1"/>
</dbReference>
<keyword evidence="7" id="KW-0066">ATP synthesis</keyword>
<dbReference type="Proteomes" id="UP000314987">
    <property type="component" value="Unassembled WGS sequence"/>
</dbReference>
<dbReference type="Pfam" id="PF00213">
    <property type="entry name" value="OSCP"/>
    <property type="match status" value="1"/>
</dbReference>
<dbReference type="Gene3D" id="1.10.520.20">
    <property type="entry name" value="N-terminal domain of the delta subunit of the F1F0-ATP synthase"/>
    <property type="match status" value="1"/>
</dbReference>
<dbReference type="InterPro" id="IPR000711">
    <property type="entry name" value="ATPase_OSCP/dsu"/>
</dbReference>
<dbReference type="HAMAP" id="MF_01416">
    <property type="entry name" value="ATP_synth_delta_bact"/>
    <property type="match status" value="1"/>
</dbReference>
<dbReference type="GeneTree" id="ENSGT00390000015060"/>
<evidence type="ECO:0000256" key="8">
    <source>
        <dbReference type="ARBA" id="ARBA00033369"/>
    </source>
</evidence>
<name>A0A4X2LJX3_VOMUR</name>
<reference evidence="9" key="2">
    <citation type="submission" date="2025-05" db="UniProtKB">
        <authorList>
            <consortium name="Ensembl"/>
        </authorList>
    </citation>
    <scope>IDENTIFICATION</scope>
</reference>
<organism evidence="9 10">
    <name type="scientific">Vombatus ursinus</name>
    <name type="common">Common wombat</name>
    <dbReference type="NCBI Taxonomy" id="29139"/>
    <lineage>
        <taxon>Eukaryota</taxon>
        <taxon>Metazoa</taxon>
        <taxon>Chordata</taxon>
        <taxon>Craniata</taxon>
        <taxon>Vertebrata</taxon>
        <taxon>Euteleostomi</taxon>
        <taxon>Mammalia</taxon>
        <taxon>Metatheria</taxon>
        <taxon>Diprotodontia</taxon>
        <taxon>Vombatidae</taxon>
        <taxon>Vombatus</taxon>
    </lineage>
</organism>
<evidence type="ECO:0000256" key="2">
    <source>
        <dbReference type="ARBA" id="ARBA00007046"/>
    </source>
</evidence>
<dbReference type="GO" id="GO:0046933">
    <property type="term" value="F:proton-transporting ATP synthase activity, rotational mechanism"/>
    <property type="evidence" value="ECO:0007669"/>
    <property type="project" value="InterPro"/>
</dbReference>
<dbReference type="AlphaFoldDB" id="A0A4X2LJX3"/>
<evidence type="ECO:0000256" key="4">
    <source>
        <dbReference type="ARBA" id="ARBA00022781"/>
    </source>
</evidence>